<dbReference type="AlphaFoldDB" id="A0A840SAA1"/>
<evidence type="ECO:0000313" key="5">
    <source>
        <dbReference type="Proteomes" id="UP000593591"/>
    </source>
</evidence>
<dbReference type="PROSITE" id="PS51257">
    <property type="entry name" value="PROKAR_LIPOPROTEIN"/>
    <property type="match status" value="1"/>
</dbReference>
<feature type="signal peptide" evidence="1">
    <location>
        <begin position="1"/>
        <end position="24"/>
    </location>
</feature>
<evidence type="ECO:0008006" key="6">
    <source>
        <dbReference type="Google" id="ProtNLM"/>
    </source>
</evidence>
<dbReference type="Proteomes" id="UP000593591">
    <property type="component" value="Chromosome"/>
</dbReference>
<keyword evidence="4" id="KW-1185">Reference proteome</keyword>
<name>A0A840SAA1_9SPIR</name>
<dbReference type="KEGG" id="trc:DYE49_08720"/>
<proteinExistence type="predicted"/>
<feature type="chain" id="PRO_5036240798" description="Lipoprotein" evidence="1">
    <location>
        <begin position="25"/>
        <end position="242"/>
    </location>
</feature>
<protein>
    <recommendedName>
        <fullName evidence="6">Lipoprotein</fullName>
    </recommendedName>
</protein>
<reference evidence="2 4" key="2">
    <citation type="submission" date="2020-08" db="EMBL/GenBank/DDBJ databases">
        <title>Genomic Encyclopedia of Type Strains, Phase IV (KMG-IV): sequencing the most valuable type-strain genomes for metagenomic binning, comparative biology and taxonomic classification.</title>
        <authorList>
            <person name="Goeker M."/>
        </authorList>
    </citation>
    <scope>NUCLEOTIDE SEQUENCE [LARGE SCALE GENOMIC DNA]</scope>
    <source>
        <strain evidence="2 4">DSM 103679</strain>
    </source>
</reference>
<dbReference type="EMBL" id="CP031517">
    <property type="protein sequence ID" value="QOS40537.1"/>
    <property type="molecule type" value="Genomic_DNA"/>
</dbReference>
<reference evidence="3 5" key="1">
    <citation type="submission" date="2018-08" db="EMBL/GenBank/DDBJ databases">
        <title>The first complete genome of Treponema rectale (CHPAT), a commensal spirochete of the bovine rectum.</title>
        <authorList>
            <person name="Staton G.J."/>
            <person name="Clegg S.R."/>
            <person name="Carter S.D."/>
            <person name="Radford A.D."/>
            <person name="Darby A."/>
            <person name="Hall N."/>
            <person name="Birtles R.J."/>
            <person name="Evans N.J."/>
        </authorList>
    </citation>
    <scope>NUCLEOTIDE SEQUENCE [LARGE SCALE GENOMIC DNA]</scope>
    <source>
        <strain evidence="3 5">CHPA</strain>
    </source>
</reference>
<dbReference type="Proteomes" id="UP000578697">
    <property type="component" value="Unassembled WGS sequence"/>
</dbReference>
<evidence type="ECO:0000256" key="1">
    <source>
        <dbReference type="SAM" id="SignalP"/>
    </source>
</evidence>
<sequence length="242" mass="27010">MKKLTGILFAAAFSILSVSCISFKNTAYVEGTDDFTVIPVTSKSFGKILQWNGYELSMSSVKRDISQKTVFGVGKKSGTISQKGTFSRDGNEVFSTSIYRRIDGWVDEDEFSSTNFFDENFTIETGKNDTIFYLSAQDDGIILQDSQIIPVVITKVNTYKNSKGKTYSLMLGATCGAKVTVLDELYAVIDTFDKSIRLNPSFSRELTDEQKDILASLMLEYYNYDTLFKQTDISSTTSFGIN</sequence>
<dbReference type="EMBL" id="JACHFR010000001">
    <property type="protein sequence ID" value="MBB5217734.1"/>
    <property type="molecule type" value="Genomic_DNA"/>
</dbReference>
<evidence type="ECO:0000313" key="2">
    <source>
        <dbReference type="EMBL" id="MBB5217734.1"/>
    </source>
</evidence>
<keyword evidence="1" id="KW-0732">Signal</keyword>
<gene>
    <name evidence="3" type="ORF">DYE49_08720</name>
    <name evidence="2" type="ORF">HNP77_000078</name>
</gene>
<organism evidence="2 4">
    <name type="scientific">Treponema rectale</name>
    <dbReference type="NCBI Taxonomy" id="744512"/>
    <lineage>
        <taxon>Bacteria</taxon>
        <taxon>Pseudomonadati</taxon>
        <taxon>Spirochaetota</taxon>
        <taxon>Spirochaetia</taxon>
        <taxon>Spirochaetales</taxon>
        <taxon>Treponemataceae</taxon>
        <taxon>Treponema</taxon>
    </lineage>
</organism>
<accession>A0A840SAA1</accession>
<evidence type="ECO:0000313" key="3">
    <source>
        <dbReference type="EMBL" id="QOS40537.1"/>
    </source>
</evidence>
<evidence type="ECO:0000313" key="4">
    <source>
        <dbReference type="Proteomes" id="UP000578697"/>
    </source>
</evidence>
<dbReference type="RefSeq" id="WP_184651182.1">
    <property type="nucleotide sequence ID" value="NZ_JACHFR010000001.1"/>
</dbReference>